<dbReference type="STRING" id="765440.A0A0C3GEV6"/>
<organism evidence="3 4">
    <name type="scientific">Piloderma croceum (strain F 1598)</name>
    <dbReference type="NCBI Taxonomy" id="765440"/>
    <lineage>
        <taxon>Eukaryota</taxon>
        <taxon>Fungi</taxon>
        <taxon>Dikarya</taxon>
        <taxon>Basidiomycota</taxon>
        <taxon>Agaricomycotina</taxon>
        <taxon>Agaricomycetes</taxon>
        <taxon>Agaricomycetidae</taxon>
        <taxon>Atheliales</taxon>
        <taxon>Atheliaceae</taxon>
        <taxon>Piloderma</taxon>
    </lineage>
</organism>
<evidence type="ECO:0000313" key="3">
    <source>
        <dbReference type="EMBL" id="KIM90219.1"/>
    </source>
</evidence>
<accession>A0A0C3GEV6</accession>
<feature type="domain" description="C2H2-type" evidence="2">
    <location>
        <begin position="116"/>
        <end position="139"/>
    </location>
</feature>
<name>A0A0C3GEV6_PILCF</name>
<dbReference type="InterPro" id="IPR039258">
    <property type="entry name" value="ZNF511"/>
</dbReference>
<evidence type="ECO:0000313" key="4">
    <source>
        <dbReference type="Proteomes" id="UP000054166"/>
    </source>
</evidence>
<dbReference type="OrthoDB" id="18440at2759"/>
<feature type="domain" description="C2H2-type" evidence="2">
    <location>
        <begin position="76"/>
        <end position="99"/>
    </location>
</feature>
<feature type="compositionally biased region" description="Low complexity" evidence="1">
    <location>
        <begin position="287"/>
        <end position="300"/>
    </location>
</feature>
<feature type="compositionally biased region" description="Gly residues" evidence="1">
    <location>
        <begin position="260"/>
        <end position="269"/>
    </location>
</feature>
<feature type="compositionally biased region" description="Basic residues" evidence="1">
    <location>
        <begin position="317"/>
        <end position="331"/>
    </location>
</feature>
<feature type="compositionally biased region" description="Low complexity" evidence="1">
    <location>
        <begin position="220"/>
        <end position="229"/>
    </location>
</feature>
<dbReference type="EMBL" id="KN832973">
    <property type="protein sequence ID" value="KIM90219.1"/>
    <property type="molecule type" value="Genomic_DNA"/>
</dbReference>
<reference evidence="4" key="2">
    <citation type="submission" date="2015-01" db="EMBL/GenBank/DDBJ databases">
        <title>Evolutionary Origins and Diversification of the Mycorrhizal Mutualists.</title>
        <authorList>
            <consortium name="DOE Joint Genome Institute"/>
            <consortium name="Mycorrhizal Genomics Consortium"/>
            <person name="Kohler A."/>
            <person name="Kuo A."/>
            <person name="Nagy L.G."/>
            <person name="Floudas D."/>
            <person name="Copeland A."/>
            <person name="Barry K.W."/>
            <person name="Cichocki N."/>
            <person name="Veneault-Fourrey C."/>
            <person name="LaButti K."/>
            <person name="Lindquist E.A."/>
            <person name="Lipzen A."/>
            <person name="Lundell T."/>
            <person name="Morin E."/>
            <person name="Murat C."/>
            <person name="Riley R."/>
            <person name="Ohm R."/>
            <person name="Sun H."/>
            <person name="Tunlid A."/>
            <person name="Henrissat B."/>
            <person name="Grigoriev I.V."/>
            <person name="Hibbett D.S."/>
            <person name="Martin F."/>
        </authorList>
    </citation>
    <scope>NUCLEOTIDE SEQUENCE [LARGE SCALE GENOMIC DNA]</scope>
    <source>
        <strain evidence="4">F 1598</strain>
    </source>
</reference>
<proteinExistence type="predicted"/>
<feature type="region of interest" description="Disordered" evidence="1">
    <location>
        <begin position="287"/>
        <end position="338"/>
    </location>
</feature>
<dbReference type="InterPro" id="IPR013087">
    <property type="entry name" value="Znf_C2H2_type"/>
</dbReference>
<dbReference type="SMART" id="SM00355">
    <property type="entry name" value="ZnF_C2H2"/>
    <property type="match status" value="2"/>
</dbReference>
<keyword evidence="4" id="KW-1185">Reference proteome</keyword>
<dbReference type="Proteomes" id="UP000054166">
    <property type="component" value="Unassembled WGS sequence"/>
</dbReference>
<protein>
    <recommendedName>
        <fullName evidence="2">C2H2-type domain-containing protein</fullName>
    </recommendedName>
</protein>
<evidence type="ECO:0000259" key="2">
    <source>
        <dbReference type="PROSITE" id="PS00028"/>
    </source>
</evidence>
<feature type="region of interest" description="Disordered" evidence="1">
    <location>
        <begin position="1"/>
        <end position="40"/>
    </location>
</feature>
<evidence type="ECO:0000256" key="1">
    <source>
        <dbReference type="SAM" id="MobiDB-lite"/>
    </source>
</evidence>
<gene>
    <name evidence="3" type="ORF">PILCRDRAFT_811943</name>
</gene>
<dbReference type="HOGENOM" id="CLU_055660_2_0_1"/>
<sequence length="389" mass="42246">MSFKRPRTPTKSSDSESSSPSLQPTPKSTRKLTSSSSRPFLCTLPPTCNPPRNQPTHIANTKELESHYATYHAHVCEFQSCGCVFPDAKLLELHQTECHDPLAALRRERGEKIFACHLTTCPRVFSTPKTRRLHLIDTHGYPKEYFFAVTNKGVGGLLKKWGEGVSMLRKEWKERDGDGDDDGTDDRMEADCDDIPADGEIMVGDPYTDTTHARPPPPQQQQQHKPPAQSKQTPAPDDQLDGLTSSMTSLSLVPPSIRFGRGGKSGGFGNANANGSGIVNAQVEAQTQAQNQAQNQNQAQSVEPQRPANAVLGQGRGRGRGRGRGFIHQHPHPPPNGHHIIPGIPRGRFSTRGLPVGRGGIINVPVLRGRGVVVGIPRSRGRGGPPALN</sequence>
<dbReference type="PANTHER" id="PTHR21354">
    <property type="entry name" value="ZINC FINGER PROTEIN 511"/>
    <property type="match status" value="1"/>
</dbReference>
<feature type="region of interest" description="Disordered" evidence="1">
    <location>
        <begin position="172"/>
        <end position="271"/>
    </location>
</feature>
<feature type="compositionally biased region" description="Low complexity" evidence="1">
    <location>
        <begin position="9"/>
        <end position="39"/>
    </location>
</feature>
<dbReference type="AlphaFoldDB" id="A0A0C3GEV6"/>
<dbReference type="PANTHER" id="PTHR21354:SF0">
    <property type="entry name" value="ZINC FINGER PROTEIN 511"/>
    <property type="match status" value="1"/>
</dbReference>
<reference evidence="3 4" key="1">
    <citation type="submission" date="2014-04" db="EMBL/GenBank/DDBJ databases">
        <authorList>
            <consortium name="DOE Joint Genome Institute"/>
            <person name="Kuo A."/>
            <person name="Tarkka M."/>
            <person name="Buscot F."/>
            <person name="Kohler A."/>
            <person name="Nagy L.G."/>
            <person name="Floudas D."/>
            <person name="Copeland A."/>
            <person name="Barry K.W."/>
            <person name="Cichocki N."/>
            <person name="Veneault-Fourrey C."/>
            <person name="LaButti K."/>
            <person name="Lindquist E.A."/>
            <person name="Lipzen A."/>
            <person name="Lundell T."/>
            <person name="Morin E."/>
            <person name="Murat C."/>
            <person name="Sun H."/>
            <person name="Tunlid A."/>
            <person name="Henrissat B."/>
            <person name="Grigoriev I.V."/>
            <person name="Hibbett D.S."/>
            <person name="Martin F."/>
            <person name="Nordberg H.P."/>
            <person name="Cantor M.N."/>
            <person name="Hua S.X."/>
        </authorList>
    </citation>
    <scope>NUCLEOTIDE SEQUENCE [LARGE SCALE GENOMIC DNA]</scope>
    <source>
        <strain evidence="3 4">F 1598</strain>
    </source>
</reference>
<dbReference type="InParanoid" id="A0A0C3GEV6"/>
<dbReference type="PROSITE" id="PS00028">
    <property type="entry name" value="ZINC_FINGER_C2H2_1"/>
    <property type="match status" value="2"/>
</dbReference>
<feature type="compositionally biased region" description="Polar residues" evidence="1">
    <location>
        <begin position="242"/>
        <end position="251"/>
    </location>
</feature>